<accession>V7D420</accession>
<reference evidence="1 2" key="1">
    <citation type="submission" date="2013-10" db="EMBL/GenBank/DDBJ databases">
        <title>Whole Genome Shotgun Sequence of Pseudomonas taiwanensis SJ9.</title>
        <authorList>
            <person name="Hong S.-J."/>
            <person name="Shin J.-H."/>
        </authorList>
    </citation>
    <scope>NUCLEOTIDE SEQUENCE [LARGE SCALE GENOMIC DNA]</scope>
    <source>
        <strain evidence="1 2">SJ9</strain>
    </source>
</reference>
<organism evidence="1 2">
    <name type="scientific">Pseudomonas taiwanensis SJ9</name>
    <dbReference type="NCBI Taxonomy" id="1388762"/>
    <lineage>
        <taxon>Bacteria</taxon>
        <taxon>Pseudomonadati</taxon>
        <taxon>Pseudomonadota</taxon>
        <taxon>Gammaproteobacteria</taxon>
        <taxon>Pseudomonadales</taxon>
        <taxon>Pseudomonadaceae</taxon>
        <taxon>Pseudomonas</taxon>
    </lineage>
</organism>
<dbReference type="AlphaFoldDB" id="V7D420"/>
<dbReference type="Proteomes" id="UP000018511">
    <property type="component" value="Unassembled WGS sequence"/>
</dbReference>
<sequence length="79" mass="8990">MGMPSEPHHVRYVLSLARQCPFPDWLLLELPSGEWGAFWQAGLDGTWATAVWEGDFTACSLVHADRQVVLSHMEKYQTM</sequence>
<dbReference type="EMBL" id="AXUP01000462">
    <property type="protein sequence ID" value="ESW37077.1"/>
    <property type="molecule type" value="Genomic_DNA"/>
</dbReference>
<name>V7D420_9PSED</name>
<protein>
    <submittedName>
        <fullName evidence="1">Uncharacterized protein</fullName>
    </submittedName>
</protein>
<evidence type="ECO:0000313" key="1">
    <source>
        <dbReference type="EMBL" id="ESW37077.1"/>
    </source>
</evidence>
<gene>
    <name evidence="1" type="ORF">O164_26490</name>
</gene>
<evidence type="ECO:0000313" key="2">
    <source>
        <dbReference type="Proteomes" id="UP000018511"/>
    </source>
</evidence>
<comment type="caution">
    <text evidence="1">The sequence shown here is derived from an EMBL/GenBank/DDBJ whole genome shotgun (WGS) entry which is preliminary data.</text>
</comment>
<proteinExistence type="predicted"/>